<dbReference type="RefSeq" id="XP_040672269.1">
    <property type="nucleotide sequence ID" value="XM_040818170.1"/>
</dbReference>
<dbReference type="AlphaFoldDB" id="A0A1L9PYA9"/>
<evidence type="ECO:0000313" key="21">
    <source>
        <dbReference type="EMBL" id="OJJ06507.1"/>
    </source>
</evidence>
<dbReference type="VEuPathDB" id="FungiDB:ASPVEDRAFT_87806"/>
<evidence type="ECO:0000256" key="17">
    <source>
        <dbReference type="ARBA" id="ARBA00041588"/>
    </source>
</evidence>
<dbReference type="InterPro" id="IPR036881">
    <property type="entry name" value="Glyco_hydro_3_C_sf"/>
</dbReference>
<dbReference type="GeneID" id="63733681"/>
<dbReference type="PANTHER" id="PTHR42715">
    <property type="entry name" value="BETA-GLUCOSIDASE"/>
    <property type="match status" value="1"/>
</dbReference>
<keyword evidence="22" id="KW-1185">Reference proteome</keyword>
<dbReference type="InterPro" id="IPR050288">
    <property type="entry name" value="Cellulose_deg_GH3"/>
</dbReference>
<evidence type="ECO:0000256" key="8">
    <source>
        <dbReference type="ARBA" id="ARBA00022801"/>
    </source>
</evidence>
<evidence type="ECO:0000256" key="11">
    <source>
        <dbReference type="ARBA" id="ARBA00023277"/>
    </source>
</evidence>
<organism evidence="21 22">
    <name type="scientific">Aspergillus versicolor CBS 583.65</name>
    <dbReference type="NCBI Taxonomy" id="1036611"/>
    <lineage>
        <taxon>Eukaryota</taxon>
        <taxon>Fungi</taxon>
        <taxon>Dikarya</taxon>
        <taxon>Ascomycota</taxon>
        <taxon>Pezizomycotina</taxon>
        <taxon>Eurotiomycetes</taxon>
        <taxon>Eurotiomycetidae</taxon>
        <taxon>Eurotiales</taxon>
        <taxon>Aspergillaceae</taxon>
        <taxon>Aspergillus</taxon>
        <taxon>Aspergillus subgen. Nidulantes</taxon>
    </lineage>
</organism>
<dbReference type="PANTHER" id="PTHR42715:SF28">
    <property type="entry name" value="BETA-GLUCOSIDASE L-RELATED"/>
    <property type="match status" value="1"/>
</dbReference>
<dbReference type="EC" id="3.2.1.21" evidence="5"/>
<keyword evidence="7 19" id="KW-0732">Signal</keyword>
<evidence type="ECO:0000256" key="12">
    <source>
        <dbReference type="ARBA" id="ARBA00023295"/>
    </source>
</evidence>
<keyword evidence="13" id="KW-0624">Polysaccharide degradation</keyword>
<evidence type="ECO:0000256" key="2">
    <source>
        <dbReference type="ARBA" id="ARBA00004613"/>
    </source>
</evidence>
<dbReference type="FunFam" id="3.20.20.300:FF:000002">
    <property type="entry name" value="Probable beta-glucosidase"/>
    <property type="match status" value="1"/>
</dbReference>
<comment type="subcellular location">
    <subcellularLocation>
        <location evidence="2">Secreted</location>
    </subcellularLocation>
</comment>
<evidence type="ECO:0000256" key="9">
    <source>
        <dbReference type="ARBA" id="ARBA00023001"/>
    </source>
</evidence>
<dbReference type="InterPro" id="IPR036962">
    <property type="entry name" value="Glyco_hydro_3_N_sf"/>
</dbReference>
<dbReference type="PRINTS" id="PR00133">
    <property type="entry name" value="GLHYDRLASE3"/>
</dbReference>
<feature type="signal peptide" evidence="19">
    <location>
        <begin position="1"/>
        <end position="22"/>
    </location>
</feature>
<evidence type="ECO:0000256" key="4">
    <source>
        <dbReference type="ARBA" id="ARBA00005336"/>
    </source>
</evidence>
<dbReference type="InterPro" id="IPR017853">
    <property type="entry name" value="GH"/>
</dbReference>
<dbReference type="Gene3D" id="3.40.50.1700">
    <property type="entry name" value="Glycoside hydrolase family 3 C-terminal domain"/>
    <property type="match status" value="1"/>
</dbReference>
<dbReference type="InterPro" id="IPR026891">
    <property type="entry name" value="Fn3-like"/>
</dbReference>
<keyword evidence="11" id="KW-0119">Carbohydrate metabolism</keyword>
<evidence type="ECO:0000256" key="16">
    <source>
        <dbReference type="ARBA" id="ARBA00041281"/>
    </source>
</evidence>
<comment type="function">
    <text evidence="14">Beta-glucosidases are one of a number of cellulolytic enzymes involved in the degradation of cellulosic biomass. Catalyzes the last step releasing glucose from the inhibitory cellobiose.</text>
</comment>
<dbReference type="FunFam" id="2.60.40.10:FF:000757">
    <property type="entry name" value="Beta-glucosidase G"/>
    <property type="match status" value="1"/>
</dbReference>
<dbReference type="Pfam" id="PF14310">
    <property type="entry name" value="Fn3-like"/>
    <property type="match status" value="1"/>
</dbReference>
<keyword evidence="12" id="KW-0326">Glycosidase</keyword>
<evidence type="ECO:0000313" key="22">
    <source>
        <dbReference type="Proteomes" id="UP000184073"/>
    </source>
</evidence>
<protein>
    <recommendedName>
        <fullName evidence="15">Probable beta-glucosidase L</fullName>
        <ecNumber evidence="5">3.2.1.21</ecNumber>
    </recommendedName>
    <alternativeName>
        <fullName evidence="16">Beta-D-glucoside glucohydrolase L</fullName>
    </alternativeName>
    <alternativeName>
        <fullName evidence="17">Cellobiase L</fullName>
    </alternativeName>
    <alternativeName>
        <fullName evidence="18">Gentiobiase L</fullName>
    </alternativeName>
</protein>
<gene>
    <name evidence="21" type="ORF">ASPVEDRAFT_87806</name>
</gene>
<dbReference type="STRING" id="1036611.A0A1L9PYA9"/>
<evidence type="ECO:0000259" key="20">
    <source>
        <dbReference type="SMART" id="SM01217"/>
    </source>
</evidence>
<evidence type="ECO:0000256" key="6">
    <source>
        <dbReference type="ARBA" id="ARBA00022525"/>
    </source>
</evidence>
<keyword evidence="6" id="KW-0964">Secreted</keyword>
<dbReference type="GO" id="GO:0008422">
    <property type="term" value="F:beta-glucosidase activity"/>
    <property type="evidence" value="ECO:0007669"/>
    <property type="project" value="UniProtKB-EC"/>
</dbReference>
<evidence type="ECO:0000256" key="3">
    <source>
        <dbReference type="ARBA" id="ARBA00004987"/>
    </source>
</evidence>
<dbReference type="FunFam" id="3.40.50.1700:FF:000003">
    <property type="entry name" value="Probable beta-glucosidase"/>
    <property type="match status" value="1"/>
</dbReference>
<dbReference type="GO" id="GO:0005576">
    <property type="term" value="C:extracellular region"/>
    <property type="evidence" value="ECO:0007669"/>
    <property type="project" value="UniProtKB-SubCell"/>
</dbReference>
<keyword evidence="8" id="KW-0378">Hydrolase</keyword>
<dbReference type="SUPFAM" id="SSF52279">
    <property type="entry name" value="Beta-D-glucan exohydrolase, C-terminal domain"/>
    <property type="match status" value="1"/>
</dbReference>
<evidence type="ECO:0000256" key="10">
    <source>
        <dbReference type="ARBA" id="ARBA00023180"/>
    </source>
</evidence>
<keyword evidence="10" id="KW-0325">Glycoprotein</keyword>
<sequence>MRSSLTTAVSTVLAATLAAGQAITWDEAYQKAATDLAALSQNEKVGIVTGVTWMKGPCVGNTYKPESIPYPSLCLQDGPLSVRFANPVTVFPAGINAGATWDRELIRARGAAMGEQSKALGVHVQLGPALGALGKIPSAGRNWEGFSNDPYLMGIATSEAVQGMQGSGVQACAKHYILNEQEHNRETISSVADDRTMHELYLWPFYDAVKANVASVMCSYNKVNGTWACENDAILNGLLKGELGFKGHVLSDWNAQHSTVKSAVEGLDMTMPGSDFNQPPGSIYWGDNLAAAVANGSVPQTRLDDMVTRIVAAWYLLGQDKGYPEVAFSSWDGGAASVNVTTPEHGDLARKIARDSIVLLKNNNHSLPLGSPKSLAIIGSDAIVNPDGANACEDRGCNTGTLAQGWGSGTAQYPYLVAPLDAIKEKAPAGTNIVTSTTDQASAGASAAASAETAIVFITSDSGEGYITVEDHAGDRNHLDPWHNGNALVQAVAQTNTPTIVVVHSVGPVTLETILAEPNVVGIVWAGLPGQESGHALVDVLFGDHSPSGKLPYTIGKSEKDYGATWTTELTDNFSEGLFIDYRHFDKNEIQPRYEFGFGLSYTTFNYSTLATAVTATPGPTTGKTVVGGPSDLFASVGTVSAYVNNTGKVAGAEVAQLYIGYPDSAPSTPPKQLRGFDKLSLTPGESGIAVFELTRRDISYWDVVRQKWVVPEGAFRVYVGSSSRDIRLTGSFTI</sequence>
<comment type="catalytic activity">
    <reaction evidence="1">
        <text>Hydrolysis of terminal, non-reducing beta-D-glucosyl residues with release of beta-D-glucose.</text>
        <dbReference type="EC" id="3.2.1.21"/>
    </reaction>
</comment>
<dbReference type="Gene3D" id="3.20.20.300">
    <property type="entry name" value="Glycoside hydrolase, family 3, N-terminal domain"/>
    <property type="match status" value="1"/>
</dbReference>
<evidence type="ECO:0000256" key="18">
    <source>
        <dbReference type="ARBA" id="ARBA00041804"/>
    </source>
</evidence>
<name>A0A1L9PYA9_ASPVE</name>
<dbReference type="Pfam" id="PF00933">
    <property type="entry name" value="Glyco_hydro_3"/>
    <property type="match status" value="1"/>
</dbReference>
<evidence type="ECO:0000256" key="13">
    <source>
        <dbReference type="ARBA" id="ARBA00023326"/>
    </source>
</evidence>
<evidence type="ECO:0000256" key="15">
    <source>
        <dbReference type="ARBA" id="ARBA00039570"/>
    </source>
</evidence>
<dbReference type="SMART" id="SM01217">
    <property type="entry name" value="Fn3_like"/>
    <property type="match status" value="1"/>
</dbReference>
<dbReference type="InterPro" id="IPR002772">
    <property type="entry name" value="Glyco_hydro_3_C"/>
</dbReference>
<comment type="pathway">
    <text evidence="3">Glycan metabolism; cellulose degradation.</text>
</comment>
<dbReference type="Pfam" id="PF01915">
    <property type="entry name" value="Glyco_hydro_3_C"/>
    <property type="match status" value="1"/>
</dbReference>
<evidence type="ECO:0000256" key="5">
    <source>
        <dbReference type="ARBA" id="ARBA00012744"/>
    </source>
</evidence>
<dbReference type="Gene3D" id="2.60.40.10">
    <property type="entry name" value="Immunoglobulins"/>
    <property type="match status" value="1"/>
</dbReference>
<dbReference type="EMBL" id="KV878135">
    <property type="protein sequence ID" value="OJJ06507.1"/>
    <property type="molecule type" value="Genomic_DNA"/>
</dbReference>
<feature type="domain" description="Fibronectin type III-like" evidence="20">
    <location>
        <begin position="654"/>
        <end position="724"/>
    </location>
</feature>
<dbReference type="InterPro" id="IPR013783">
    <property type="entry name" value="Ig-like_fold"/>
</dbReference>
<accession>A0A1L9PYA9</accession>
<reference evidence="22" key="1">
    <citation type="journal article" date="2017" name="Genome Biol.">
        <title>Comparative genomics reveals high biological diversity and specific adaptations in the industrially and medically important fungal genus Aspergillus.</title>
        <authorList>
            <person name="de Vries R.P."/>
            <person name="Riley R."/>
            <person name="Wiebenga A."/>
            <person name="Aguilar-Osorio G."/>
            <person name="Amillis S."/>
            <person name="Uchima C.A."/>
            <person name="Anderluh G."/>
            <person name="Asadollahi M."/>
            <person name="Askin M."/>
            <person name="Barry K."/>
            <person name="Battaglia E."/>
            <person name="Bayram O."/>
            <person name="Benocci T."/>
            <person name="Braus-Stromeyer S.A."/>
            <person name="Caldana C."/>
            <person name="Canovas D."/>
            <person name="Cerqueira G.C."/>
            <person name="Chen F."/>
            <person name="Chen W."/>
            <person name="Choi C."/>
            <person name="Clum A."/>
            <person name="Dos Santos R.A."/>
            <person name="Damasio A.R."/>
            <person name="Diallinas G."/>
            <person name="Emri T."/>
            <person name="Fekete E."/>
            <person name="Flipphi M."/>
            <person name="Freyberg S."/>
            <person name="Gallo A."/>
            <person name="Gournas C."/>
            <person name="Habgood R."/>
            <person name="Hainaut M."/>
            <person name="Harispe M.L."/>
            <person name="Henrissat B."/>
            <person name="Hilden K.S."/>
            <person name="Hope R."/>
            <person name="Hossain A."/>
            <person name="Karabika E."/>
            <person name="Karaffa L."/>
            <person name="Karanyi Z."/>
            <person name="Krasevec N."/>
            <person name="Kuo A."/>
            <person name="Kusch H."/>
            <person name="LaButti K."/>
            <person name="Lagendijk E.L."/>
            <person name="Lapidus A."/>
            <person name="Levasseur A."/>
            <person name="Lindquist E."/>
            <person name="Lipzen A."/>
            <person name="Logrieco A.F."/>
            <person name="MacCabe A."/>
            <person name="Maekelae M.R."/>
            <person name="Malavazi I."/>
            <person name="Melin P."/>
            <person name="Meyer V."/>
            <person name="Mielnichuk N."/>
            <person name="Miskei M."/>
            <person name="Molnar A.P."/>
            <person name="Mule G."/>
            <person name="Ngan C.Y."/>
            <person name="Orejas M."/>
            <person name="Orosz E."/>
            <person name="Ouedraogo J.P."/>
            <person name="Overkamp K.M."/>
            <person name="Park H.-S."/>
            <person name="Perrone G."/>
            <person name="Piumi F."/>
            <person name="Punt P.J."/>
            <person name="Ram A.F."/>
            <person name="Ramon A."/>
            <person name="Rauscher S."/>
            <person name="Record E."/>
            <person name="Riano-Pachon D.M."/>
            <person name="Robert V."/>
            <person name="Roehrig J."/>
            <person name="Ruller R."/>
            <person name="Salamov A."/>
            <person name="Salih N.S."/>
            <person name="Samson R.A."/>
            <person name="Sandor E."/>
            <person name="Sanguinetti M."/>
            <person name="Schuetze T."/>
            <person name="Sepcic K."/>
            <person name="Shelest E."/>
            <person name="Sherlock G."/>
            <person name="Sophianopoulou V."/>
            <person name="Squina F.M."/>
            <person name="Sun H."/>
            <person name="Susca A."/>
            <person name="Todd R.B."/>
            <person name="Tsang A."/>
            <person name="Unkles S.E."/>
            <person name="van de Wiele N."/>
            <person name="van Rossen-Uffink D."/>
            <person name="Oliveira J.V."/>
            <person name="Vesth T.C."/>
            <person name="Visser J."/>
            <person name="Yu J.-H."/>
            <person name="Zhou M."/>
            <person name="Andersen M.R."/>
            <person name="Archer D.B."/>
            <person name="Baker S.E."/>
            <person name="Benoit I."/>
            <person name="Brakhage A.A."/>
            <person name="Braus G.H."/>
            <person name="Fischer R."/>
            <person name="Frisvad J.C."/>
            <person name="Goldman G.H."/>
            <person name="Houbraken J."/>
            <person name="Oakley B."/>
            <person name="Pocsi I."/>
            <person name="Scazzocchio C."/>
            <person name="Seiboth B."/>
            <person name="vanKuyk P.A."/>
            <person name="Wortman J."/>
            <person name="Dyer P.S."/>
            <person name="Grigoriev I.V."/>
        </authorList>
    </citation>
    <scope>NUCLEOTIDE SEQUENCE [LARGE SCALE GENOMIC DNA]</scope>
    <source>
        <strain evidence="22">CBS 583.65</strain>
    </source>
</reference>
<dbReference type="GO" id="GO:0030245">
    <property type="term" value="P:cellulose catabolic process"/>
    <property type="evidence" value="ECO:0007669"/>
    <property type="project" value="UniProtKB-KW"/>
</dbReference>
<comment type="similarity">
    <text evidence="4">Belongs to the glycosyl hydrolase 3 family.</text>
</comment>
<dbReference type="OrthoDB" id="416222at2759"/>
<evidence type="ECO:0000256" key="1">
    <source>
        <dbReference type="ARBA" id="ARBA00000448"/>
    </source>
</evidence>
<evidence type="ECO:0000256" key="7">
    <source>
        <dbReference type="ARBA" id="ARBA00022729"/>
    </source>
</evidence>
<evidence type="ECO:0000256" key="19">
    <source>
        <dbReference type="SAM" id="SignalP"/>
    </source>
</evidence>
<feature type="chain" id="PRO_5013064052" description="Probable beta-glucosidase L" evidence="19">
    <location>
        <begin position="23"/>
        <end position="735"/>
    </location>
</feature>
<dbReference type="InterPro" id="IPR001764">
    <property type="entry name" value="Glyco_hydro_3_N"/>
</dbReference>
<dbReference type="SUPFAM" id="SSF51445">
    <property type="entry name" value="(Trans)glycosidases"/>
    <property type="match status" value="1"/>
</dbReference>
<proteinExistence type="inferred from homology"/>
<evidence type="ECO:0000256" key="14">
    <source>
        <dbReference type="ARBA" id="ARBA00024983"/>
    </source>
</evidence>
<keyword evidence="9" id="KW-0136">Cellulose degradation</keyword>
<dbReference type="Proteomes" id="UP000184073">
    <property type="component" value="Unassembled WGS sequence"/>
</dbReference>